<organism evidence="2">
    <name type="scientific">marine sediment metagenome</name>
    <dbReference type="NCBI Taxonomy" id="412755"/>
    <lineage>
        <taxon>unclassified sequences</taxon>
        <taxon>metagenomes</taxon>
        <taxon>ecological metagenomes</taxon>
    </lineage>
</organism>
<feature type="region of interest" description="Disordered" evidence="1">
    <location>
        <begin position="15"/>
        <end position="42"/>
    </location>
</feature>
<accession>A0A0F9IFX9</accession>
<proteinExistence type="predicted"/>
<comment type="caution">
    <text evidence="2">The sequence shown here is derived from an EMBL/GenBank/DDBJ whole genome shotgun (WGS) entry which is preliminary data.</text>
</comment>
<reference evidence="2" key="1">
    <citation type="journal article" date="2015" name="Nature">
        <title>Complex archaea that bridge the gap between prokaryotes and eukaryotes.</title>
        <authorList>
            <person name="Spang A."/>
            <person name="Saw J.H."/>
            <person name="Jorgensen S.L."/>
            <person name="Zaremba-Niedzwiedzka K."/>
            <person name="Martijn J."/>
            <person name="Lind A.E."/>
            <person name="van Eijk R."/>
            <person name="Schleper C."/>
            <person name="Guy L."/>
            <person name="Ettema T.J."/>
        </authorList>
    </citation>
    <scope>NUCLEOTIDE SEQUENCE</scope>
</reference>
<sequence length="343" mass="38296">MTKYQLGDEEYIEEVNTSYDQEQDIGDTPSHYPAAGAEPIDAETGDDFLDIEIGGEEPKIEESLNKDGTGVQHATRGINPNDPKYDLMKFVYVSKSNCPTCKQYDGKVFHKDDPDRPIIPRLESGYESGDGYAGSNYTHPHCKCKWVYVFNRVGEVRAEEIKQSTYDRVRKWYSGDFDSLTSLEQKTVIIDMFKQSLAGEMEEADEFDLMDPVPLLSIAKIAFDAIEPTIKQKIGVETVGLDNNWDEKTLPTGYQDPDYEDTGFTNDDLELARDQMNYEINNPIAGGHGWQQKGEGKAEEGGKGSGKMGHQKWMLGGEAGEECGICMIITDKDDDGKCILCGN</sequence>
<name>A0A0F9IFX9_9ZZZZ</name>
<gene>
    <name evidence="2" type="ORF">LCGC14_1663700</name>
</gene>
<protein>
    <submittedName>
        <fullName evidence="2">Uncharacterized protein</fullName>
    </submittedName>
</protein>
<evidence type="ECO:0000313" key="2">
    <source>
        <dbReference type="EMBL" id="KKM18634.1"/>
    </source>
</evidence>
<evidence type="ECO:0000256" key="1">
    <source>
        <dbReference type="SAM" id="MobiDB-lite"/>
    </source>
</evidence>
<dbReference type="EMBL" id="LAZR01014179">
    <property type="protein sequence ID" value="KKM18634.1"/>
    <property type="molecule type" value="Genomic_DNA"/>
</dbReference>
<dbReference type="AlphaFoldDB" id="A0A0F9IFX9"/>
<feature type="region of interest" description="Disordered" evidence="1">
    <location>
        <begin position="284"/>
        <end position="309"/>
    </location>
</feature>